<comment type="caution">
    <text evidence="1">The sequence shown here is derived from an EMBL/GenBank/DDBJ whole genome shotgun (WGS) entry which is preliminary data.</text>
</comment>
<sequence length="63" mass="6768">MSDVVPAGYLIKYAMPFAFYSSRYEHTNDGVPRNYNPNAAARPVPALLRTAALLLLAVAAAVS</sequence>
<evidence type="ECO:0000313" key="1">
    <source>
        <dbReference type="EMBL" id="KAJ2793157.1"/>
    </source>
</evidence>
<evidence type="ECO:0000313" key="2">
    <source>
        <dbReference type="Proteomes" id="UP001140087"/>
    </source>
</evidence>
<organism evidence="1 2">
    <name type="scientific">Coemansia helicoidea</name>
    <dbReference type="NCBI Taxonomy" id="1286919"/>
    <lineage>
        <taxon>Eukaryota</taxon>
        <taxon>Fungi</taxon>
        <taxon>Fungi incertae sedis</taxon>
        <taxon>Zoopagomycota</taxon>
        <taxon>Kickxellomycotina</taxon>
        <taxon>Kickxellomycetes</taxon>
        <taxon>Kickxellales</taxon>
        <taxon>Kickxellaceae</taxon>
        <taxon>Coemansia</taxon>
    </lineage>
</organism>
<name>A0ACC1KR86_9FUNG</name>
<dbReference type="Proteomes" id="UP001140087">
    <property type="component" value="Unassembled WGS sequence"/>
</dbReference>
<gene>
    <name evidence="1" type="ORF">H4R21_006003</name>
</gene>
<dbReference type="EMBL" id="JANBUN010002984">
    <property type="protein sequence ID" value="KAJ2793157.1"/>
    <property type="molecule type" value="Genomic_DNA"/>
</dbReference>
<accession>A0ACC1KR86</accession>
<proteinExistence type="predicted"/>
<protein>
    <submittedName>
        <fullName evidence="1">Uncharacterized protein</fullName>
    </submittedName>
</protein>
<keyword evidence="2" id="KW-1185">Reference proteome</keyword>
<reference evidence="1" key="1">
    <citation type="submission" date="2022-07" db="EMBL/GenBank/DDBJ databases">
        <title>Phylogenomic reconstructions and comparative analyses of Kickxellomycotina fungi.</title>
        <authorList>
            <person name="Reynolds N.K."/>
            <person name="Stajich J.E."/>
            <person name="Barry K."/>
            <person name="Grigoriev I.V."/>
            <person name="Crous P."/>
            <person name="Smith M.E."/>
        </authorList>
    </citation>
    <scope>NUCLEOTIDE SEQUENCE</scope>
    <source>
        <strain evidence="1">BCRC 34780</strain>
    </source>
</reference>